<dbReference type="InterPro" id="IPR029044">
    <property type="entry name" value="Nucleotide-diphossugar_trans"/>
</dbReference>
<dbReference type="STRING" id="553510.B1H19_02970"/>
<evidence type="ECO:0000313" key="1">
    <source>
        <dbReference type="EMBL" id="ARF53263.1"/>
    </source>
</evidence>
<dbReference type="OrthoDB" id="4235958at2"/>
<reference evidence="1 2" key="1">
    <citation type="submission" date="2017-04" db="EMBL/GenBank/DDBJ databases">
        <title>Complete Genome Sequence of Streptomyces gilvosporeus F607, a Capable Producer of Natamycin.</title>
        <authorList>
            <person name="Zong G."/>
            <person name="Zhong C."/>
            <person name="Fu J."/>
            <person name="Qin R."/>
            <person name="Cao G."/>
        </authorList>
    </citation>
    <scope>NUCLEOTIDE SEQUENCE [LARGE SCALE GENOMIC DNA]</scope>
    <source>
        <strain evidence="1 2">F607</strain>
    </source>
</reference>
<dbReference type="SUPFAM" id="SSF53448">
    <property type="entry name" value="Nucleotide-diphospho-sugar transferases"/>
    <property type="match status" value="1"/>
</dbReference>
<dbReference type="AlphaFoldDB" id="A0A1V0TK39"/>
<evidence type="ECO:0000313" key="2">
    <source>
        <dbReference type="Proteomes" id="UP000192726"/>
    </source>
</evidence>
<dbReference type="Gene3D" id="3.90.550.10">
    <property type="entry name" value="Spore Coat Polysaccharide Biosynthesis Protein SpsA, Chain A"/>
    <property type="match status" value="1"/>
</dbReference>
<keyword evidence="2" id="KW-1185">Reference proteome</keyword>
<sequence>MTLGTAATDSAPAQSPMTVTLACTHSYFPLAVAAICSLRTHNHDVPVRLFLDQQPKELARIAAALRITARIRRIPAHDEHTRSRLLKIQAMTEAPSGPCLHIDADTLLLDDVDALAAQSPIGPAAGVDVRMLLRRPKVQTLWTNGRYNFTDPALSQEQITQLVNDTFGLAYTTDDLGAMPCWNSGVIYGAGAVLRQVAMRWLDRYRRMITGPQSKHFVPNDQLCLWLTLLEMSEAIPIGELPLRWNFMPGRALRLAPGTEELNDDELADVAILHLSVNKDDDWALRRREAVLAAAGVTLSDTVRRRREEVQARQSR</sequence>
<accession>A0A1V0TK39</accession>
<dbReference type="EMBL" id="CP020569">
    <property type="protein sequence ID" value="ARF53263.1"/>
    <property type="molecule type" value="Genomic_DNA"/>
</dbReference>
<name>A0A1V0TK39_9ACTN</name>
<organism evidence="1 2">
    <name type="scientific">Streptomyces gilvosporeus</name>
    <dbReference type="NCBI Taxonomy" id="553510"/>
    <lineage>
        <taxon>Bacteria</taxon>
        <taxon>Bacillati</taxon>
        <taxon>Actinomycetota</taxon>
        <taxon>Actinomycetes</taxon>
        <taxon>Kitasatosporales</taxon>
        <taxon>Streptomycetaceae</taxon>
        <taxon>Streptomyces</taxon>
    </lineage>
</organism>
<proteinExistence type="predicted"/>
<dbReference type="RefSeq" id="WP_083102693.1">
    <property type="nucleotide sequence ID" value="NZ_CP020569.1"/>
</dbReference>
<dbReference type="KEGG" id="sgv:B1H19_02970"/>
<protein>
    <recommendedName>
        <fullName evidence="3">Glycosyl transferase</fullName>
    </recommendedName>
</protein>
<evidence type="ECO:0008006" key="3">
    <source>
        <dbReference type="Google" id="ProtNLM"/>
    </source>
</evidence>
<gene>
    <name evidence="1" type="ORF">B1H19_02970</name>
</gene>
<dbReference type="Proteomes" id="UP000192726">
    <property type="component" value="Chromosome"/>
</dbReference>